<organism evidence="2 3">
    <name type="scientific">Mucilaginibacter pineti</name>
    <dbReference type="NCBI Taxonomy" id="1391627"/>
    <lineage>
        <taxon>Bacteria</taxon>
        <taxon>Pseudomonadati</taxon>
        <taxon>Bacteroidota</taxon>
        <taxon>Sphingobacteriia</taxon>
        <taxon>Sphingobacteriales</taxon>
        <taxon>Sphingobacteriaceae</taxon>
        <taxon>Mucilaginibacter</taxon>
    </lineage>
</organism>
<dbReference type="RefSeq" id="WP_091152262.1">
    <property type="nucleotide sequence ID" value="NZ_FNAI01000010.1"/>
</dbReference>
<dbReference type="STRING" id="1391627.SAMN05216464_110274"/>
<evidence type="ECO:0000313" key="3">
    <source>
        <dbReference type="Proteomes" id="UP000199072"/>
    </source>
</evidence>
<dbReference type="PANTHER" id="PTHR37292:SF2">
    <property type="entry name" value="DUF262 DOMAIN-CONTAINING PROTEIN"/>
    <property type="match status" value="1"/>
</dbReference>
<sequence length="535" mass="63099">MSAKLKITTRVRRLTDYISDIENGLIQIPGFQRDFIWTITNMIELFNSLKMGYPIGTILLWKPDRSYGENTKIGPYIIPQNADNFFYVLDGFQRISTLIGCLINPNKTTLAIDDQLLKNFRIYYDLKTEEFAPQRSNSLEYYQVPIYMLIDNKETFLWQRKLFSRDEEEIELLLERYEQIGNTLLSFYLPSIDINGGTVDEAVDIFWRLNSKGSTISPDWIVSARTYDMDENFRLGTEIDNLLAELKPFNFGNIKREVVLQCIQSAFGKIYFEMKMDEVVEQPDFRDKAFRSIESIKKAVKFLYEELLVVDSKLLPASIQLIFITEFFNRIAEPNQDDKEALKRWFWQTTYSNYFTILSPSKRKEAFTNFISFLEGHSVNPFYNDRPETSFIVGDFPNKIHFGSVRAKALVLFLLNYSNGFRRINFQDVDEVSLSFLFYDIRNNKGDYYPASIVPTLRNHDLIWLKSSDVSYLLDDWRPDLERYFINEEMIDLYQRLKRDEIIDLRKQLIMNEERKFVETLGLVYEDPTFSTSNS</sequence>
<gene>
    <name evidence="2" type="ORF">SAMN05216464_110274</name>
</gene>
<dbReference type="PANTHER" id="PTHR37292">
    <property type="entry name" value="VNG6097C"/>
    <property type="match status" value="1"/>
</dbReference>
<evidence type="ECO:0000259" key="1">
    <source>
        <dbReference type="Pfam" id="PF03235"/>
    </source>
</evidence>
<dbReference type="Proteomes" id="UP000199072">
    <property type="component" value="Unassembled WGS sequence"/>
</dbReference>
<reference evidence="2 3" key="1">
    <citation type="submission" date="2016-10" db="EMBL/GenBank/DDBJ databases">
        <authorList>
            <person name="de Groot N.N."/>
        </authorList>
    </citation>
    <scope>NUCLEOTIDE SEQUENCE [LARGE SCALE GENOMIC DNA]</scope>
    <source>
        <strain evidence="2 3">47C3B</strain>
    </source>
</reference>
<keyword evidence="3" id="KW-1185">Reference proteome</keyword>
<evidence type="ECO:0000313" key="2">
    <source>
        <dbReference type="EMBL" id="SDE91105.1"/>
    </source>
</evidence>
<protein>
    <recommendedName>
        <fullName evidence="1">GmrSD restriction endonucleases N-terminal domain-containing protein</fullName>
    </recommendedName>
</protein>
<feature type="domain" description="GmrSD restriction endonucleases N-terminal" evidence="1">
    <location>
        <begin position="15"/>
        <end position="219"/>
    </location>
</feature>
<name>A0A1G7GSI1_9SPHI</name>
<dbReference type="EMBL" id="FNAI01000010">
    <property type="protein sequence ID" value="SDE91105.1"/>
    <property type="molecule type" value="Genomic_DNA"/>
</dbReference>
<dbReference type="Pfam" id="PF03235">
    <property type="entry name" value="GmrSD_N"/>
    <property type="match status" value="1"/>
</dbReference>
<accession>A0A1G7GSI1</accession>
<dbReference type="AlphaFoldDB" id="A0A1G7GSI1"/>
<dbReference type="InterPro" id="IPR004919">
    <property type="entry name" value="GmrSD_N"/>
</dbReference>
<proteinExistence type="predicted"/>
<dbReference type="OrthoDB" id="9764212at2"/>